<evidence type="ECO:0000313" key="2">
    <source>
        <dbReference type="Proteomes" id="UP000753908"/>
    </source>
</evidence>
<name>A0A951PPE5_9CYAN</name>
<dbReference type="PANTHER" id="PTHR39550">
    <property type="entry name" value="SLL0658 PROTEIN"/>
    <property type="match status" value="1"/>
</dbReference>
<reference evidence="1" key="2">
    <citation type="journal article" date="2022" name="Microbiol. Resour. Announc.">
        <title>Metagenome Sequencing to Explore Phylogenomics of Terrestrial Cyanobacteria.</title>
        <authorList>
            <person name="Ward R.D."/>
            <person name="Stajich J.E."/>
            <person name="Johansen J.R."/>
            <person name="Huntemann M."/>
            <person name="Clum A."/>
            <person name="Foster B."/>
            <person name="Foster B."/>
            <person name="Roux S."/>
            <person name="Palaniappan K."/>
            <person name="Varghese N."/>
            <person name="Mukherjee S."/>
            <person name="Reddy T.B.K."/>
            <person name="Daum C."/>
            <person name="Copeland A."/>
            <person name="Chen I.A."/>
            <person name="Ivanova N.N."/>
            <person name="Kyrpides N.C."/>
            <person name="Shapiro N."/>
            <person name="Eloe-Fadrosh E.A."/>
            <person name="Pietrasiak N."/>
        </authorList>
    </citation>
    <scope>NUCLEOTIDE SEQUENCE</scope>
    <source>
        <strain evidence="1">CPER-KK1</strain>
    </source>
</reference>
<reference evidence="1" key="1">
    <citation type="submission" date="2021-05" db="EMBL/GenBank/DDBJ databases">
        <authorList>
            <person name="Pietrasiak N."/>
            <person name="Ward R."/>
            <person name="Stajich J.E."/>
            <person name="Kurbessoian T."/>
        </authorList>
    </citation>
    <scope>NUCLEOTIDE SEQUENCE</scope>
    <source>
        <strain evidence="1">CPER-KK1</strain>
    </source>
</reference>
<dbReference type="PANTHER" id="PTHR39550:SF1">
    <property type="entry name" value="SLL0658 PROTEIN"/>
    <property type="match status" value="1"/>
</dbReference>
<proteinExistence type="predicted"/>
<dbReference type="AlphaFoldDB" id="A0A951PPE5"/>
<dbReference type="Proteomes" id="UP000753908">
    <property type="component" value="Unassembled WGS sequence"/>
</dbReference>
<evidence type="ECO:0000313" key="1">
    <source>
        <dbReference type="EMBL" id="MBW4546722.1"/>
    </source>
</evidence>
<protein>
    <submittedName>
        <fullName evidence="1">DUF3368 domain-containing protein</fullName>
    </submittedName>
</protein>
<sequence>MIIVANAGPLIALARINHFELLRLLYRELIIPTAVQDEVVDSGQTRPGAIEVEAAKWIRVATVENQTAVELLRERLDRGESEAIILAIELEAELLLIDEARGRRVAQAQGLNYIGTVGVLIQARQNGLITAITPLLDELIASGFRMDEALYRTAQELVNEAENSE</sequence>
<dbReference type="Pfam" id="PF11848">
    <property type="entry name" value="DUF3368"/>
    <property type="match status" value="1"/>
</dbReference>
<dbReference type="InterPro" id="IPR021799">
    <property type="entry name" value="PIN-like_prokaryotic"/>
</dbReference>
<gene>
    <name evidence="1" type="ORF">KME25_20100</name>
</gene>
<accession>A0A951PPE5</accession>
<dbReference type="EMBL" id="JAHHIF010000029">
    <property type="protein sequence ID" value="MBW4546722.1"/>
    <property type="molecule type" value="Genomic_DNA"/>
</dbReference>
<comment type="caution">
    <text evidence="1">The sequence shown here is derived from an EMBL/GenBank/DDBJ whole genome shotgun (WGS) entry which is preliminary data.</text>
</comment>
<organism evidence="1 2">
    <name type="scientific">Symplocastrum torsivum CPER-KK1</name>
    <dbReference type="NCBI Taxonomy" id="450513"/>
    <lineage>
        <taxon>Bacteria</taxon>
        <taxon>Bacillati</taxon>
        <taxon>Cyanobacteriota</taxon>
        <taxon>Cyanophyceae</taxon>
        <taxon>Oscillatoriophycideae</taxon>
        <taxon>Oscillatoriales</taxon>
        <taxon>Microcoleaceae</taxon>
        <taxon>Symplocastrum</taxon>
    </lineage>
</organism>